<comment type="caution">
    <text evidence="2">The sequence shown here is derived from an EMBL/GenBank/DDBJ whole genome shotgun (WGS) entry which is preliminary data.</text>
</comment>
<dbReference type="Proteomes" id="UP000249204">
    <property type="component" value="Unassembled WGS sequence"/>
</dbReference>
<evidence type="ECO:0008006" key="4">
    <source>
        <dbReference type="Google" id="ProtNLM"/>
    </source>
</evidence>
<evidence type="ECO:0000256" key="1">
    <source>
        <dbReference type="SAM" id="MobiDB-lite"/>
    </source>
</evidence>
<evidence type="ECO:0000313" key="3">
    <source>
        <dbReference type="Proteomes" id="UP000249204"/>
    </source>
</evidence>
<reference evidence="2 3" key="1">
    <citation type="submission" date="2018-06" db="EMBL/GenBank/DDBJ databases">
        <title>Isolation of heavy metals resistant Paenibacillus silvae NC2 from Gold-Copper mine in ZiJin, China.</title>
        <authorList>
            <person name="Xu J."/>
            <person name="Mazhar H.S."/>
            <person name="Rensing C."/>
        </authorList>
    </citation>
    <scope>NUCLEOTIDE SEQUENCE [LARGE SCALE GENOMIC DNA]</scope>
    <source>
        <strain evidence="2 3">NC2</strain>
    </source>
</reference>
<dbReference type="AlphaFoldDB" id="A0A2W6NEC4"/>
<proteinExistence type="predicted"/>
<gene>
    <name evidence="2" type="ORF">DN757_17615</name>
</gene>
<feature type="region of interest" description="Disordered" evidence="1">
    <location>
        <begin position="102"/>
        <end position="123"/>
    </location>
</feature>
<organism evidence="2 3">
    <name type="scientific">Paenibacillus silvae</name>
    <dbReference type="NCBI Taxonomy" id="1325358"/>
    <lineage>
        <taxon>Bacteria</taxon>
        <taxon>Bacillati</taxon>
        <taxon>Bacillota</taxon>
        <taxon>Bacilli</taxon>
        <taxon>Bacillales</taxon>
        <taxon>Paenibacillaceae</taxon>
        <taxon>Paenibacillus</taxon>
    </lineage>
</organism>
<protein>
    <recommendedName>
        <fullName evidence="4">HNH endonuclease</fullName>
    </recommendedName>
</protein>
<sequence>MVKINFPINCSDTGESFTSYSEYLKSNHWKGVKDRFWASKFKKECNVCKRKNKLNLHHKSYKRVGNERLNDLVYLCESCHNKLHELLKGEYSQKLNLWNMNRRMRKRKDSPQSKYSINRNEEV</sequence>
<accession>A0A2W6NEC4</accession>
<name>A0A2W6NEC4_9BACL</name>
<evidence type="ECO:0000313" key="2">
    <source>
        <dbReference type="EMBL" id="PZT54347.1"/>
    </source>
</evidence>
<feature type="compositionally biased region" description="Polar residues" evidence="1">
    <location>
        <begin position="112"/>
        <end position="123"/>
    </location>
</feature>
<dbReference type="EMBL" id="QKWW01000048">
    <property type="protein sequence ID" value="PZT54347.1"/>
    <property type="molecule type" value="Genomic_DNA"/>
</dbReference>